<gene>
    <name evidence="3" type="ORF">OBRU01_09875</name>
</gene>
<feature type="chain" id="PRO_5005573408" evidence="2">
    <location>
        <begin position="17"/>
        <end position="433"/>
    </location>
</feature>
<reference evidence="3 4" key="1">
    <citation type="journal article" date="2015" name="Genome Biol. Evol.">
        <title>The genome of winter moth (Operophtera brumata) provides a genomic perspective on sexual dimorphism and phenology.</title>
        <authorList>
            <person name="Derks M.F."/>
            <person name="Smit S."/>
            <person name="Salis L."/>
            <person name="Schijlen E."/>
            <person name="Bossers A."/>
            <person name="Mateman C."/>
            <person name="Pijl A.S."/>
            <person name="de Ridder D."/>
            <person name="Groenen M.A."/>
            <person name="Visser M.E."/>
            <person name="Megens H.J."/>
        </authorList>
    </citation>
    <scope>NUCLEOTIDE SEQUENCE [LARGE SCALE GENOMIC DNA]</scope>
    <source>
        <strain evidence="3">WM2013NL</strain>
        <tissue evidence="3">Head and thorax</tissue>
    </source>
</reference>
<proteinExistence type="predicted"/>
<feature type="compositionally biased region" description="Basic and acidic residues" evidence="1">
    <location>
        <begin position="26"/>
        <end position="42"/>
    </location>
</feature>
<organism evidence="3 4">
    <name type="scientific">Operophtera brumata</name>
    <name type="common">Winter moth</name>
    <name type="synonym">Phalaena brumata</name>
    <dbReference type="NCBI Taxonomy" id="104452"/>
    <lineage>
        <taxon>Eukaryota</taxon>
        <taxon>Metazoa</taxon>
        <taxon>Ecdysozoa</taxon>
        <taxon>Arthropoda</taxon>
        <taxon>Hexapoda</taxon>
        <taxon>Insecta</taxon>
        <taxon>Pterygota</taxon>
        <taxon>Neoptera</taxon>
        <taxon>Endopterygota</taxon>
        <taxon>Lepidoptera</taxon>
        <taxon>Glossata</taxon>
        <taxon>Ditrysia</taxon>
        <taxon>Geometroidea</taxon>
        <taxon>Geometridae</taxon>
        <taxon>Larentiinae</taxon>
        <taxon>Operophtera</taxon>
    </lineage>
</organism>
<feature type="region of interest" description="Disordered" evidence="1">
    <location>
        <begin position="263"/>
        <end position="327"/>
    </location>
</feature>
<keyword evidence="4" id="KW-1185">Reference proteome</keyword>
<dbReference type="Proteomes" id="UP000037510">
    <property type="component" value="Unassembled WGS sequence"/>
</dbReference>
<evidence type="ECO:0000256" key="2">
    <source>
        <dbReference type="SAM" id="SignalP"/>
    </source>
</evidence>
<evidence type="ECO:0000256" key="1">
    <source>
        <dbReference type="SAM" id="MobiDB-lite"/>
    </source>
</evidence>
<feature type="compositionally biased region" description="Low complexity" evidence="1">
    <location>
        <begin position="43"/>
        <end position="54"/>
    </location>
</feature>
<protein>
    <submittedName>
        <fullName evidence="3">Uncharacterized protein</fullName>
    </submittedName>
</protein>
<feature type="region of interest" description="Disordered" evidence="1">
    <location>
        <begin position="350"/>
        <end position="371"/>
    </location>
</feature>
<accession>A0A0L7LEL3</accession>
<feature type="compositionally biased region" description="Basic and acidic residues" evidence="1">
    <location>
        <begin position="304"/>
        <end position="313"/>
    </location>
</feature>
<name>A0A0L7LEL3_OPEBR</name>
<comment type="caution">
    <text evidence="3">The sequence shown here is derived from an EMBL/GenBank/DDBJ whole genome shotgun (WGS) entry which is preliminary data.</text>
</comment>
<evidence type="ECO:0000313" key="3">
    <source>
        <dbReference type="EMBL" id="KOB73907.1"/>
    </source>
</evidence>
<sequence length="433" mass="48589">MNKVAPILLLILVVRAEKKIELQDIEDDNLKSEKETEYDTKEQPSQISSPSSGPGLASLDFLRNGFLQYVKGHPQPQQLSQRSQYVHQYDVTEPPERTPLNTQYSPVIHQHQQQNQQPQQAMVGYLSNVPMQIYLVPQYYNEGSEHVQPAQYTTSGSGRVTGYSEHVQPAQYTTSGSGPVAGYSPAPEAIQTQNNYNEAPRYVAPVKTYLPQYSSQPVSYVNIAPTPTIASLLYQLPVVQYNAGAVIAPQSLPKGYYYPGHSETNTLGDGEEGIDESQKQYTSSTDVSYAKSPDEYRYYSARPPPRDEYKNNHISELPHPNSLLIKPSPPHLSHIPKALPIYRPLNKPYSGPSHAPLRQREPPYRRRPTSLLDSYVPSSLQIEYMKRGFTNDPVAAYEALSSGRHFSGPAQRHFERGFLPNQMYHSAGGNEIK</sequence>
<feature type="signal peptide" evidence="2">
    <location>
        <begin position="1"/>
        <end position="16"/>
    </location>
</feature>
<keyword evidence="2" id="KW-0732">Signal</keyword>
<dbReference type="EMBL" id="JTDY01001419">
    <property type="protein sequence ID" value="KOB73907.1"/>
    <property type="molecule type" value="Genomic_DNA"/>
</dbReference>
<dbReference type="AlphaFoldDB" id="A0A0L7LEL3"/>
<feature type="region of interest" description="Disordered" evidence="1">
    <location>
        <begin position="26"/>
        <end position="54"/>
    </location>
</feature>
<evidence type="ECO:0000313" key="4">
    <source>
        <dbReference type="Proteomes" id="UP000037510"/>
    </source>
</evidence>